<dbReference type="PROSITE" id="PS50016">
    <property type="entry name" value="ZF_PHD_2"/>
    <property type="match status" value="1"/>
</dbReference>
<feature type="compositionally biased region" description="Polar residues" evidence="5">
    <location>
        <begin position="569"/>
        <end position="584"/>
    </location>
</feature>
<evidence type="ECO:0000259" key="6">
    <source>
        <dbReference type="PROSITE" id="PS50016"/>
    </source>
</evidence>
<evidence type="ECO:0000313" key="9">
    <source>
        <dbReference type="Proteomes" id="UP001377567"/>
    </source>
</evidence>
<dbReference type="Proteomes" id="UP001377567">
    <property type="component" value="Unassembled WGS sequence"/>
</dbReference>
<proteinExistence type="predicted"/>
<gene>
    <name evidence="7" type="ORF">DAKH74_040180</name>
    <name evidence="8" type="ORF">DAKH74_047410</name>
</gene>
<feature type="region of interest" description="Disordered" evidence="5">
    <location>
        <begin position="162"/>
        <end position="195"/>
    </location>
</feature>
<feature type="domain" description="PHD-type" evidence="6">
    <location>
        <begin position="229"/>
        <end position="278"/>
    </location>
</feature>
<dbReference type="InterPro" id="IPR019786">
    <property type="entry name" value="Zinc_finger_PHD-type_CS"/>
</dbReference>
<accession>A0AAV5S288</accession>
<comment type="caution">
    <text evidence="7">The sequence shown here is derived from an EMBL/GenBank/DDBJ whole genome shotgun (WGS) entry which is preliminary data.</text>
</comment>
<dbReference type="PANTHER" id="PTHR47636:SF1">
    <property type="entry name" value="TRANSCRIPTIONAL REGULATORY PROTEIN RCO1"/>
    <property type="match status" value="1"/>
</dbReference>
<dbReference type="Gene3D" id="3.30.40.10">
    <property type="entry name" value="Zinc/RING finger domain, C3HC4 (zinc finger)"/>
    <property type="match status" value="2"/>
</dbReference>
<evidence type="ECO:0000256" key="5">
    <source>
        <dbReference type="SAM" id="MobiDB-lite"/>
    </source>
</evidence>
<dbReference type="AlphaFoldDB" id="A0AAV5S288"/>
<feature type="region of interest" description="Disordered" evidence="5">
    <location>
        <begin position="564"/>
        <end position="584"/>
    </location>
</feature>
<dbReference type="PANTHER" id="PTHR47636">
    <property type="entry name" value="TRANSCRIPTIONAL REGULATORY PROTEIN RCO1"/>
    <property type="match status" value="1"/>
</dbReference>
<protein>
    <submittedName>
        <fullName evidence="8">Rco1 protein</fullName>
    </submittedName>
</protein>
<sequence length="680" mass="74836">MSTQREHKAGSPQDSGLAGVAAASTASAASADGSASDSSASTRHRRERAASRNVNYSLKRRRVGQELKEESVSASEGSVGTPGAASDSPAVPPQDVEPVAVSTGLPLSAGPPEKVKKESLWHYKKNSGTLVAVQQSSTEYPLRTQLSEKMTRPSALRQSISVRLSPTPPPQCAGMDTTTTAAESPRRPHIKVKNSQQMSSTKLFYNSFTAKNSGTTSSNSADTAQHENEDWCAACMQPGSFLCCDTCPRSFHFLCLDPPLDPDNLPDGDWSCPHCLFQQQFPTQTKLAKAQRSYQRDVARHTGSAMFAQLMFAVQGSNPRQFELPHAIRSTFADVHAGDRGRYADESEKPPVPYRVLVNAPYGQSVSKLDAYAPDNHYEVDDSTALKDDSEDDHPRFRLCYRCRQTRFGSWEHPEDSRLLITCDYCNTPWHLDCVPDVPRASLKNLGYKWKCPLHANTRHQRRLARKRYTQCRPQAQSCGLPNSGDIEIALEPVDAPGSITMRSDFEKLARGDALDIVPVVPEAAIQTDFFSKVYQYKQYERIREFRLQARLIDKLVATQASAHGDCSDMSSNKTPTRSDASEVSQDKTLIAAEPEDAASLADVLPLVYFGIGNDANLKKQWNLSELCSAASGELATPIPATTDKDSHLPQKERDELLALKRLIEAKPKSEVIKFFGLGK</sequence>
<dbReference type="CDD" id="cd15535">
    <property type="entry name" value="PHD1_Rco1"/>
    <property type="match status" value="1"/>
</dbReference>
<dbReference type="Pfam" id="PF00628">
    <property type="entry name" value="PHD"/>
    <property type="match status" value="1"/>
</dbReference>
<evidence type="ECO:0000256" key="4">
    <source>
        <dbReference type="PROSITE-ProRule" id="PRU00146"/>
    </source>
</evidence>
<evidence type="ECO:0000313" key="8">
    <source>
        <dbReference type="EMBL" id="GMM58125.1"/>
    </source>
</evidence>
<dbReference type="InterPro" id="IPR001965">
    <property type="entry name" value="Znf_PHD"/>
</dbReference>
<keyword evidence="1" id="KW-0479">Metal-binding</keyword>
<organism evidence="7 9">
    <name type="scientific">Maudiozyma humilis</name>
    <name type="common">Sour dough yeast</name>
    <name type="synonym">Kazachstania humilis</name>
    <dbReference type="NCBI Taxonomy" id="51915"/>
    <lineage>
        <taxon>Eukaryota</taxon>
        <taxon>Fungi</taxon>
        <taxon>Dikarya</taxon>
        <taxon>Ascomycota</taxon>
        <taxon>Saccharomycotina</taxon>
        <taxon>Saccharomycetes</taxon>
        <taxon>Saccharomycetales</taxon>
        <taxon>Saccharomycetaceae</taxon>
        <taxon>Maudiozyma</taxon>
    </lineage>
</organism>
<dbReference type="GO" id="GO:0008270">
    <property type="term" value="F:zinc ion binding"/>
    <property type="evidence" value="ECO:0007669"/>
    <property type="project" value="UniProtKB-KW"/>
</dbReference>
<reference evidence="7" key="2">
    <citation type="submission" date="2023-06" db="EMBL/GenBank/DDBJ databases">
        <authorList>
            <person name="Mure A."/>
            <person name="Hattori Y."/>
        </authorList>
    </citation>
    <scope>NUCLEOTIDE SEQUENCE</scope>
    <source>
        <strain evidence="7">KH-74</strain>
    </source>
</reference>
<evidence type="ECO:0000256" key="1">
    <source>
        <dbReference type="ARBA" id="ARBA00022723"/>
    </source>
</evidence>
<feature type="compositionally biased region" description="Low complexity" evidence="5">
    <location>
        <begin position="18"/>
        <end position="41"/>
    </location>
</feature>
<evidence type="ECO:0000256" key="3">
    <source>
        <dbReference type="ARBA" id="ARBA00022833"/>
    </source>
</evidence>
<dbReference type="InterPro" id="IPR013083">
    <property type="entry name" value="Znf_RING/FYVE/PHD"/>
</dbReference>
<dbReference type="EMBL" id="BTGD01000020">
    <property type="protein sequence ID" value="GMM58125.1"/>
    <property type="molecule type" value="Genomic_DNA"/>
</dbReference>
<dbReference type="InterPro" id="IPR019787">
    <property type="entry name" value="Znf_PHD-finger"/>
</dbReference>
<dbReference type="PROSITE" id="PS01359">
    <property type="entry name" value="ZF_PHD_1"/>
    <property type="match status" value="1"/>
</dbReference>
<dbReference type="GO" id="GO:0032221">
    <property type="term" value="C:Rpd3S complex"/>
    <property type="evidence" value="ECO:0007669"/>
    <property type="project" value="TreeGrafter"/>
</dbReference>
<reference evidence="7 9" key="1">
    <citation type="journal article" date="2023" name="Elife">
        <title>Identification of key yeast species and microbe-microbe interactions impacting larval growth of Drosophila in the wild.</title>
        <authorList>
            <person name="Mure A."/>
            <person name="Sugiura Y."/>
            <person name="Maeda R."/>
            <person name="Honda K."/>
            <person name="Sakurai N."/>
            <person name="Takahashi Y."/>
            <person name="Watada M."/>
            <person name="Katoh T."/>
            <person name="Gotoh A."/>
            <person name="Gotoh Y."/>
            <person name="Taniguchi I."/>
            <person name="Nakamura K."/>
            <person name="Hayashi T."/>
            <person name="Katayama T."/>
            <person name="Uemura T."/>
            <person name="Hattori Y."/>
        </authorList>
    </citation>
    <scope>NUCLEOTIDE SEQUENCE [LARGE SCALE GENOMIC DNA]</scope>
    <source>
        <strain evidence="7 9">KH-74</strain>
    </source>
</reference>
<dbReference type="EMBL" id="BTGD01000013">
    <property type="protein sequence ID" value="GMM57402.1"/>
    <property type="molecule type" value="Genomic_DNA"/>
</dbReference>
<evidence type="ECO:0000313" key="7">
    <source>
        <dbReference type="EMBL" id="GMM57402.1"/>
    </source>
</evidence>
<keyword evidence="9" id="KW-1185">Reference proteome</keyword>
<dbReference type="GO" id="GO:0006357">
    <property type="term" value="P:regulation of transcription by RNA polymerase II"/>
    <property type="evidence" value="ECO:0007669"/>
    <property type="project" value="TreeGrafter"/>
</dbReference>
<dbReference type="SUPFAM" id="SSF57903">
    <property type="entry name" value="FYVE/PHD zinc finger"/>
    <property type="match status" value="2"/>
</dbReference>
<dbReference type="InterPro" id="IPR011011">
    <property type="entry name" value="Znf_FYVE_PHD"/>
</dbReference>
<name>A0AAV5S288_MAUHU</name>
<feature type="region of interest" description="Disordered" evidence="5">
    <location>
        <begin position="1"/>
        <end position="113"/>
    </location>
</feature>
<dbReference type="SMART" id="SM00249">
    <property type="entry name" value="PHD"/>
    <property type="match status" value="2"/>
</dbReference>
<keyword evidence="2 4" id="KW-0863">Zinc-finger</keyword>
<keyword evidence="3" id="KW-0862">Zinc</keyword>
<dbReference type="InterPro" id="IPR052819">
    <property type="entry name" value="Chromatin_regulatory_protein"/>
</dbReference>
<evidence type="ECO:0000256" key="2">
    <source>
        <dbReference type="ARBA" id="ARBA00022771"/>
    </source>
</evidence>